<dbReference type="EMBL" id="JAPZBS010000009">
    <property type="protein sequence ID" value="KAJ5359493.1"/>
    <property type="molecule type" value="Genomic_DNA"/>
</dbReference>
<comment type="subcellular location">
    <subcellularLocation>
        <location evidence="1">Nucleus</location>
    </subcellularLocation>
</comment>
<dbReference type="OrthoDB" id="5226580at2759"/>
<reference evidence="8" key="1">
    <citation type="submission" date="2022-11" db="EMBL/GenBank/DDBJ databases">
        <authorList>
            <person name="Petersen C."/>
        </authorList>
    </citation>
    <scope>NUCLEOTIDE SEQUENCE</scope>
    <source>
        <strain evidence="8">IBT 29864</strain>
    </source>
</reference>
<dbReference type="PROSITE" id="PS50048">
    <property type="entry name" value="ZN2_CY6_FUNGAL_2"/>
    <property type="match status" value="1"/>
</dbReference>
<evidence type="ECO:0000259" key="7">
    <source>
        <dbReference type="PROSITE" id="PS50048"/>
    </source>
</evidence>
<feature type="domain" description="Zn(2)-C6 fungal-type" evidence="7">
    <location>
        <begin position="7"/>
        <end position="40"/>
    </location>
</feature>
<dbReference type="GO" id="GO:0000976">
    <property type="term" value="F:transcription cis-regulatory region binding"/>
    <property type="evidence" value="ECO:0007669"/>
    <property type="project" value="TreeGrafter"/>
</dbReference>
<evidence type="ECO:0000313" key="8">
    <source>
        <dbReference type="EMBL" id="KAJ5359493.1"/>
    </source>
</evidence>
<protein>
    <recommendedName>
        <fullName evidence="7">Zn(2)-C6 fungal-type domain-containing protein</fullName>
    </recommendedName>
</protein>
<dbReference type="PROSITE" id="PS00463">
    <property type="entry name" value="ZN2_CY6_FUNGAL_1"/>
    <property type="match status" value="1"/>
</dbReference>
<evidence type="ECO:0000256" key="4">
    <source>
        <dbReference type="ARBA" id="ARBA00023163"/>
    </source>
</evidence>
<evidence type="ECO:0000313" key="9">
    <source>
        <dbReference type="Proteomes" id="UP001147782"/>
    </source>
</evidence>
<dbReference type="InterPro" id="IPR051089">
    <property type="entry name" value="prtT"/>
</dbReference>
<dbReference type="AlphaFoldDB" id="A0A9W9RFV4"/>
<dbReference type="GO" id="GO:0000981">
    <property type="term" value="F:DNA-binding transcription factor activity, RNA polymerase II-specific"/>
    <property type="evidence" value="ECO:0007669"/>
    <property type="project" value="InterPro"/>
</dbReference>
<dbReference type="RefSeq" id="XP_056550779.1">
    <property type="nucleotide sequence ID" value="XM_056704819.1"/>
</dbReference>
<dbReference type="PANTHER" id="PTHR31845">
    <property type="entry name" value="FINGER DOMAIN PROTEIN, PUTATIVE-RELATED"/>
    <property type="match status" value="1"/>
</dbReference>
<proteinExistence type="predicted"/>
<dbReference type="GO" id="GO:0008270">
    <property type="term" value="F:zinc ion binding"/>
    <property type="evidence" value="ECO:0007669"/>
    <property type="project" value="InterPro"/>
</dbReference>
<dbReference type="PANTHER" id="PTHR31845:SF37">
    <property type="entry name" value="TRANSCRIPTION FACTOR DOMAIN-CONTAINING PROTEIN"/>
    <property type="match status" value="1"/>
</dbReference>
<evidence type="ECO:0000256" key="1">
    <source>
        <dbReference type="ARBA" id="ARBA00004123"/>
    </source>
</evidence>
<feature type="compositionally biased region" description="Polar residues" evidence="6">
    <location>
        <begin position="70"/>
        <end position="92"/>
    </location>
</feature>
<dbReference type="InterPro" id="IPR001138">
    <property type="entry name" value="Zn2Cys6_DnaBD"/>
</dbReference>
<dbReference type="SUPFAM" id="SSF57701">
    <property type="entry name" value="Zn2/Cys6 DNA-binding domain"/>
    <property type="match status" value="1"/>
</dbReference>
<dbReference type="CDD" id="cd00067">
    <property type="entry name" value="GAL4"/>
    <property type="match status" value="1"/>
</dbReference>
<evidence type="ECO:0000256" key="2">
    <source>
        <dbReference type="ARBA" id="ARBA00023015"/>
    </source>
</evidence>
<accession>A0A9W9RFV4</accession>
<comment type="caution">
    <text evidence="8">The sequence shown here is derived from an EMBL/GenBank/DDBJ whole genome shotgun (WGS) entry which is preliminary data.</text>
</comment>
<keyword evidence="2" id="KW-0805">Transcription regulation</keyword>
<dbReference type="Proteomes" id="UP001147782">
    <property type="component" value="Unassembled WGS sequence"/>
</dbReference>
<evidence type="ECO:0000256" key="3">
    <source>
        <dbReference type="ARBA" id="ARBA00023125"/>
    </source>
</evidence>
<keyword evidence="4" id="KW-0804">Transcription</keyword>
<organism evidence="8 9">
    <name type="scientific">Penicillium cataractarum</name>
    <dbReference type="NCBI Taxonomy" id="2100454"/>
    <lineage>
        <taxon>Eukaryota</taxon>
        <taxon>Fungi</taxon>
        <taxon>Dikarya</taxon>
        <taxon>Ascomycota</taxon>
        <taxon>Pezizomycotina</taxon>
        <taxon>Eurotiomycetes</taxon>
        <taxon>Eurotiomycetidae</taxon>
        <taxon>Eurotiales</taxon>
        <taxon>Aspergillaceae</taxon>
        <taxon>Penicillium</taxon>
    </lineage>
</organism>
<gene>
    <name evidence="8" type="ORF">N7496_011906</name>
</gene>
<dbReference type="Gene3D" id="4.10.240.10">
    <property type="entry name" value="Zn(2)-C6 fungal-type DNA-binding domain"/>
    <property type="match status" value="1"/>
</dbReference>
<reference evidence="8" key="2">
    <citation type="journal article" date="2023" name="IMA Fungus">
        <title>Comparative genomic study of the Penicillium genus elucidates a diverse pangenome and 15 lateral gene transfer events.</title>
        <authorList>
            <person name="Petersen C."/>
            <person name="Sorensen T."/>
            <person name="Nielsen M.R."/>
            <person name="Sondergaard T.E."/>
            <person name="Sorensen J.L."/>
            <person name="Fitzpatrick D.A."/>
            <person name="Frisvad J.C."/>
            <person name="Nielsen K.L."/>
        </authorList>
    </citation>
    <scope>NUCLEOTIDE SEQUENCE</scope>
    <source>
        <strain evidence="8">IBT 29864</strain>
    </source>
</reference>
<evidence type="ECO:0000256" key="6">
    <source>
        <dbReference type="SAM" id="MobiDB-lite"/>
    </source>
</evidence>
<dbReference type="GeneID" id="81443998"/>
<keyword evidence="3" id="KW-0238">DNA-binding</keyword>
<keyword evidence="5" id="KW-0539">Nucleus</keyword>
<feature type="region of interest" description="Disordered" evidence="6">
    <location>
        <begin position="70"/>
        <end position="97"/>
    </location>
</feature>
<dbReference type="InterPro" id="IPR036864">
    <property type="entry name" value="Zn2-C6_fun-type_DNA-bd_sf"/>
</dbReference>
<dbReference type="GO" id="GO:0005634">
    <property type="term" value="C:nucleus"/>
    <property type="evidence" value="ECO:0007669"/>
    <property type="project" value="UniProtKB-SubCell"/>
</dbReference>
<sequence length="583" mass="65386">MPPVSKTCQGCANSKVRCIRTSENPHVCKRCLRLGRECLYRQTGRRFNGFQKDRKIEALESKVRELMTDQNAAQSLQATPETAPRTRSTSVTESDDGDKDIIDQGFLSIEAAENYLKAFKSTLTPHFPFVVIPHHVSSVELRQEKPFLFLAIMASASYDNMPLQRLLGAEVKRAVASRIILNGEVSFDLLQGLLVFLAWYAYATRVSILHLSHYYTKPQRYTQFLQLAVSIIIDLRLDRPSQTKTWKTKLHFEKQALVDEQTWDRSSWGSDEERAVIGCYYLSSAISILLQKQATFSYIPYLEECCQSLQDGKEYPHDQHITALVQLQHIAEKIDRLSTNPRHEPMTPGSGSALYVTSLRSDLEGFQNRLPFNIYDAPFLAIQFYATALSLYQLALTTINPQSGSQVTALQPDWNEMSCAAISASECILNLYLSLSPGTELGFTNTQWVQMAFAMVILYRHTAKSNPTQTAAFLTLLNQLQLRVGALSTPEVDSNGDRDTFFGFTRRVTQIKALLDNSPKDIGQDGSSIPGAGMNVSVNISDPLEDDSLGLGSLVPEDLLMHVDFSSNYLFEASVEQIMGNWI</sequence>
<name>A0A9W9RFV4_9EURO</name>
<keyword evidence="9" id="KW-1185">Reference proteome</keyword>
<evidence type="ECO:0000256" key="5">
    <source>
        <dbReference type="ARBA" id="ARBA00023242"/>
    </source>
</evidence>